<dbReference type="AlphaFoldDB" id="A0A0F9QVM8"/>
<keyword evidence="1" id="KW-1133">Transmembrane helix</keyword>
<dbReference type="EMBL" id="LAZR01001671">
    <property type="protein sequence ID" value="KKN41032.1"/>
    <property type="molecule type" value="Genomic_DNA"/>
</dbReference>
<feature type="transmembrane region" description="Helical" evidence="1">
    <location>
        <begin position="343"/>
        <end position="368"/>
    </location>
</feature>
<accession>A0A0F9QVM8</accession>
<name>A0A0F9QVM8_9ZZZZ</name>
<comment type="caution">
    <text evidence="3">The sequence shown here is derived from an EMBL/GenBank/DDBJ whole genome shotgun (WGS) entry which is preliminary data.</text>
</comment>
<dbReference type="InterPro" id="IPR009628">
    <property type="entry name" value="Phage_tape_measure_N"/>
</dbReference>
<feature type="transmembrane region" description="Helical" evidence="1">
    <location>
        <begin position="312"/>
        <end position="337"/>
    </location>
</feature>
<protein>
    <recommendedName>
        <fullName evidence="2">Bacteriophage tail tape measure N-terminal domain-containing protein</fullName>
    </recommendedName>
</protein>
<evidence type="ECO:0000313" key="3">
    <source>
        <dbReference type="EMBL" id="KKN41032.1"/>
    </source>
</evidence>
<feature type="transmembrane region" description="Helical" evidence="1">
    <location>
        <begin position="432"/>
        <end position="453"/>
    </location>
</feature>
<keyword evidence="1" id="KW-0472">Membrane</keyword>
<sequence>MAEQIGKATFVLEADAKKFNRDLDNAKKKAGGLKGALGGVAKVAGGFLAANVISGGMSKLTGFMSDSIEKAKEQMAVEAQLEAVLKSTGGAAGVTADEVKKLAVALQKTTNFGDEVTIAAENMLLTFTGIGKDVFPRATKSALDMATALGTSPVDAAKQLGMALNDPAAGISRLTRSGIVFTEQQKEQIKTMVEAGDKAGAQALMLNELEMEFGGSAEAAVKADGGMQQAENAMGDLQEKIGKKLIPVMVVWKKVQLAILDFMVSKFAPFIKKIADVYLPPLKEAFTAISEAVGPVIKELAPLFKTLFKNKAVMIAVGGVIGVLLVAAFIALGIAAASAAIGVLLALAPFIAIAAAVALVVAGIYLLVTHFDDIKKVVNNVFSAVKGQVQGIIDWVSGLEEIFNDVKAAVVDTFATIKKSVKRALTWLKAHWPLILAIMTGPIGLIVLAIITFKDDIINAFTSTWERVKGIFNDAIDVVTGVVKGFISTILGALTMFKDTIVGIFTTIKDTVVSLVTGLGDTVTTVFNSNIAFWTGLFTGAKDLIIGIFTTLKDTVISLATGLASTVTGAISEIVTAVSTKMEEIITFLISIPERVYTLAGDIGRAIFNGIVDAIGDLPGAILDKIPGGGIVKGIAKGAFGFVGGQAGIWDVPGTGRKDQFPSLLAPGEMVLPAGLAEALRRGLSGGGEASSKSVNVTINNPQPAAAEDSMQRKLLLLSQLGVV</sequence>
<evidence type="ECO:0000259" key="2">
    <source>
        <dbReference type="Pfam" id="PF06791"/>
    </source>
</evidence>
<feature type="domain" description="Bacteriophage tail tape measure N-terminal" evidence="2">
    <location>
        <begin position="31"/>
        <end position="190"/>
    </location>
</feature>
<dbReference type="Pfam" id="PF06791">
    <property type="entry name" value="TMP_2"/>
    <property type="match status" value="1"/>
</dbReference>
<keyword evidence="1" id="KW-0812">Transmembrane</keyword>
<organism evidence="3">
    <name type="scientific">marine sediment metagenome</name>
    <dbReference type="NCBI Taxonomy" id="412755"/>
    <lineage>
        <taxon>unclassified sequences</taxon>
        <taxon>metagenomes</taxon>
        <taxon>ecological metagenomes</taxon>
    </lineage>
</organism>
<proteinExistence type="predicted"/>
<reference evidence="3" key="1">
    <citation type="journal article" date="2015" name="Nature">
        <title>Complex archaea that bridge the gap between prokaryotes and eukaryotes.</title>
        <authorList>
            <person name="Spang A."/>
            <person name="Saw J.H."/>
            <person name="Jorgensen S.L."/>
            <person name="Zaremba-Niedzwiedzka K."/>
            <person name="Martijn J."/>
            <person name="Lind A.E."/>
            <person name="van Eijk R."/>
            <person name="Schleper C."/>
            <person name="Guy L."/>
            <person name="Ettema T.J."/>
        </authorList>
    </citation>
    <scope>NUCLEOTIDE SEQUENCE</scope>
</reference>
<evidence type="ECO:0000256" key="1">
    <source>
        <dbReference type="SAM" id="Phobius"/>
    </source>
</evidence>
<gene>
    <name evidence="3" type="ORF">LCGC14_0727200</name>
</gene>